<evidence type="ECO:0000256" key="1">
    <source>
        <dbReference type="SAM" id="MobiDB-lite"/>
    </source>
</evidence>
<protein>
    <submittedName>
        <fullName evidence="2">Uncharacterized protein</fullName>
    </submittedName>
</protein>
<evidence type="ECO:0000313" key="2">
    <source>
        <dbReference type="EMBL" id="KAK6642233.1"/>
    </source>
</evidence>
<name>A0ABR1BKA7_POLSC</name>
<proteinExistence type="predicted"/>
<evidence type="ECO:0000313" key="3">
    <source>
        <dbReference type="Proteomes" id="UP001359485"/>
    </source>
</evidence>
<dbReference type="Proteomes" id="UP001359485">
    <property type="component" value="Unassembled WGS sequence"/>
</dbReference>
<dbReference type="EMBL" id="JAWJWF010000001">
    <property type="protein sequence ID" value="KAK6642233.1"/>
    <property type="molecule type" value="Genomic_DNA"/>
</dbReference>
<feature type="region of interest" description="Disordered" evidence="1">
    <location>
        <begin position="104"/>
        <end position="142"/>
    </location>
</feature>
<feature type="compositionally biased region" description="Basic and acidic residues" evidence="1">
    <location>
        <begin position="132"/>
        <end position="142"/>
    </location>
</feature>
<reference evidence="2 3" key="1">
    <citation type="submission" date="2023-09" db="EMBL/GenBank/DDBJ databases">
        <title>Genomes of two closely related lineages of the louse Polyplax serrata with different host specificities.</title>
        <authorList>
            <person name="Martinu J."/>
            <person name="Tarabai H."/>
            <person name="Stefka J."/>
            <person name="Hypsa V."/>
        </authorList>
    </citation>
    <scope>NUCLEOTIDE SEQUENCE [LARGE SCALE GENOMIC DNA]</scope>
    <source>
        <strain evidence="2">98ZLc_SE</strain>
    </source>
</reference>
<feature type="compositionally biased region" description="Basic and acidic residues" evidence="1">
    <location>
        <begin position="112"/>
        <end position="123"/>
    </location>
</feature>
<keyword evidence="3" id="KW-1185">Reference proteome</keyword>
<comment type="caution">
    <text evidence="2">The sequence shown here is derived from an EMBL/GenBank/DDBJ whole genome shotgun (WGS) entry which is preliminary data.</text>
</comment>
<sequence length="142" mass="16761">MERKEEKICSRNWVKTNAYTRQTPASVDPLLLWMKGTVSVSREDEKVVFNEVDIERQGKIRQEKRQREIGERSRRWHTAEGSTMRACWARSQNCWALMKKFKCSEEKEELNDEKKSKRLKEADEANNGRPPSQEESHSIDCT</sequence>
<accession>A0ABR1BKA7</accession>
<organism evidence="2 3">
    <name type="scientific">Polyplax serrata</name>
    <name type="common">Common mouse louse</name>
    <dbReference type="NCBI Taxonomy" id="468196"/>
    <lineage>
        <taxon>Eukaryota</taxon>
        <taxon>Metazoa</taxon>
        <taxon>Ecdysozoa</taxon>
        <taxon>Arthropoda</taxon>
        <taxon>Hexapoda</taxon>
        <taxon>Insecta</taxon>
        <taxon>Pterygota</taxon>
        <taxon>Neoptera</taxon>
        <taxon>Paraneoptera</taxon>
        <taxon>Psocodea</taxon>
        <taxon>Troctomorpha</taxon>
        <taxon>Phthiraptera</taxon>
        <taxon>Anoplura</taxon>
        <taxon>Polyplacidae</taxon>
        <taxon>Polyplax</taxon>
    </lineage>
</organism>
<gene>
    <name evidence="2" type="ORF">RUM44_013956</name>
</gene>